<dbReference type="SMART" id="SM00228">
    <property type="entry name" value="PDZ"/>
    <property type="match status" value="2"/>
</dbReference>
<keyword evidence="4" id="KW-0645">Protease</keyword>
<protein>
    <recommendedName>
        <fullName evidence="11">Zinc metalloprotease</fullName>
        <ecNumber evidence="11">3.4.24.-</ecNumber>
    </recommendedName>
</protein>
<evidence type="ECO:0000256" key="7">
    <source>
        <dbReference type="ARBA" id="ARBA00022833"/>
    </source>
</evidence>
<evidence type="ECO:0000256" key="8">
    <source>
        <dbReference type="ARBA" id="ARBA00022989"/>
    </source>
</evidence>
<evidence type="ECO:0000256" key="11">
    <source>
        <dbReference type="RuleBase" id="RU362031"/>
    </source>
</evidence>
<evidence type="ECO:0000313" key="13">
    <source>
        <dbReference type="Proteomes" id="UP001164081"/>
    </source>
</evidence>
<evidence type="ECO:0000256" key="5">
    <source>
        <dbReference type="ARBA" id="ARBA00022692"/>
    </source>
</evidence>
<evidence type="ECO:0000256" key="1">
    <source>
        <dbReference type="ARBA" id="ARBA00001947"/>
    </source>
</evidence>
<evidence type="ECO:0000256" key="6">
    <source>
        <dbReference type="ARBA" id="ARBA00022801"/>
    </source>
</evidence>
<dbReference type="CDD" id="cd06163">
    <property type="entry name" value="S2P-M50_PDZ_RseP-like"/>
    <property type="match status" value="2"/>
</dbReference>
<dbReference type="PANTHER" id="PTHR42837:SF2">
    <property type="entry name" value="MEMBRANE METALLOPROTEASE ARASP2, CHLOROPLASTIC-RELATED"/>
    <property type="match status" value="1"/>
</dbReference>
<dbReference type="InterPro" id="IPR008915">
    <property type="entry name" value="Peptidase_M50"/>
</dbReference>
<reference evidence="12" key="1">
    <citation type="journal article" date="2022" name="J Glob Antimicrob Resist">
        <title>Comparative analysis of IMP-4- and OXA-58-containing plasmids of three carbapenemase-producing Acinetobacter ursingii strains in the Netherlands.</title>
        <authorList>
            <person name="Hendrickx A.P.A."/>
            <person name="Schade R.P."/>
            <person name="Landman F."/>
            <person name="Bosch T."/>
            <person name="Schouls L.M."/>
            <person name="van Dijk K."/>
        </authorList>
    </citation>
    <scope>NUCLEOTIDE SEQUENCE</scope>
    <source>
        <strain evidence="12">RIVM_C010761</strain>
    </source>
</reference>
<organism evidence="12 13">
    <name type="scientific">Acinetobacter ursingii</name>
    <dbReference type="NCBI Taxonomy" id="108980"/>
    <lineage>
        <taxon>Bacteria</taxon>
        <taxon>Pseudomonadati</taxon>
        <taxon>Pseudomonadota</taxon>
        <taxon>Gammaproteobacteria</taxon>
        <taxon>Moraxellales</taxon>
        <taxon>Moraxellaceae</taxon>
        <taxon>Acinetobacter</taxon>
    </lineage>
</organism>
<feature type="transmembrane region" description="Helical" evidence="11">
    <location>
        <begin position="427"/>
        <end position="445"/>
    </location>
</feature>
<comment type="cofactor">
    <cofactor evidence="1 11">
        <name>Zn(2+)</name>
        <dbReference type="ChEBI" id="CHEBI:29105"/>
    </cofactor>
</comment>
<dbReference type="InterPro" id="IPR001478">
    <property type="entry name" value="PDZ"/>
</dbReference>
<gene>
    <name evidence="12" type="primary">rseP</name>
    <name evidence="12" type="ORF">LSO58_08275</name>
</gene>
<feature type="transmembrane region" description="Helical" evidence="11">
    <location>
        <begin position="380"/>
        <end position="399"/>
    </location>
</feature>
<dbReference type="AlphaFoldDB" id="A0A3G9G1E2"/>
<dbReference type="SUPFAM" id="SSF50156">
    <property type="entry name" value="PDZ domain-like"/>
    <property type="match status" value="2"/>
</dbReference>
<evidence type="ECO:0000256" key="3">
    <source>
        <dbReference type="ARBA" id="ARBA00007931"/>
    </source>
</evidence>
<dbReference type="RefSeq" id="WP_004988012.1">
    <property type="nucleotide sequence ID" value="NZ_AP018824.1"/>
</dbReference>
<evidence type="ECO:0000256" key="9">
    <source>
        <dbReference type="ARBA" id="ARBA00023049"/>
    </source>
</evidence>
<keyword evidence="5 11" id="KW-0812">Transmembrane</keyword>
<comment type="subcellular location">
    <subcellularLocation>
        <location evidence="2">Membrane</location>
        <topology evidence="2">Multi-pass membrane protein</topology>
    </subcellularLocation>
</comment>
<evidence type="ECO:0000256" key="2">
    <source>
        <dbReference type="ARBA" id="ARBA00004141"/>
    </source>
</evidence>
<dbReference type="PROSITE" id="PS50106">
    <property type="entry name" value="PDZ"/>
    <property type="match status" value="1"/>
</dbReference>
<dbReference type="InterPro" id="IPR004387">
    <property type="entry name" value="Pept_M50_Zn"/>
</dbReference>
<dbReference type="GO" id="GO:0046872">
    <property type="term" value="F:metal ion binding"/>
    <property type="evidence" value="ECO:0007669"/>
    <property type="project" value="UniProtKB-KW"/>
</dbReference>
<evidence type="ECO:0000256" key="10">
    <source>
        <dbReference type="ARBA" id="ARBA00023136"/>
    </source>
</evidence>
<feature type="transmembrane region" description="Helical" evidence="11">
    <location>
        <begin position="98"/>
        <end position="121"/>
    </location>
</feature>
<proteinExistence type="inferred from homology"/>
<dbReference type="CDD" id="cd23081">
    <property type="entry name" value="cpPDZ_EcRseP-like"/>
    <property type="match status" value="1"/>
</dbReference>
<dbReference type="PANTHER" id="PTHR42837">
    <property type="entry name" value="REGULATOR OF SIGMA-E PROTEASE RSEP"/>
    <property type="match status" value="1"/>
</dbReference>
<keyword evidence="6 11" id="KW-0378">Hydrolase</keyword>
<dbReference type="GO" id="GO:0004222">
    <property type="term" value="F:metalloendopeptidase activity"/>
    <property type="evidence" value="ECO:0007669"/>
    <property type="project" value="InterPro"/>
</dbReference>
<comment type="similarity">
    <text evidence="3 11">Belongs to the peptidase M50B family.</text>
</comment>
<keyword evidence="10 11" id="KW-0472">Membrane</keyword>
<dbReference type="GO" id="GO:0006508">
    <property type="term" value="P:proteolysis"/>
    <property type="evidence" value="ECO:0007669"/>
    <property type="project" value="UniProtKB-KW"/>
</dbReference>
<name>A0A3G9G1E2_9GAMM</name>
<dbReference type="InterPro" id="IPR036034">
    <property type="entry name" value="PDZ_sf"/>
</dbReference>
<dbReference type="Pfam" id="PF02163">
    <property type="entry name" value="Peptidase_M50"/>
    <property type="match status" value="1"/>
</dbReference>
<evidence type="ECO:0000313" key="12">
    <source>
        <dbReference type="EMBL" id="UYF76846.1"/>
    </source>
</evidence>
<keyword evidence="8 11" id="KW-1133">Transmembrane helix</keyword>
<keyword evidence="11" id="KW-0479">Metal-binding</keyword>
<evidence type="ECO:0000256" key="4">
    <source>
        <dbReference type="ARBA" id="ARBA00022670"/>
    </source>
</evidence>
<dbReference type="GO" id="GO:0016020">
    <property type="term" value="C:membrane"/>
    <property type="evidence" value="ECO:0007669"/>
    <property type="project" value="UniProtKB-SubCell"/>
</dbReference>
<dbReference type="EC" id="3.4.24.-" evidence="11"/>
<keyword evidence="7 11" id="KW-0862">Zinc</keyword>
<dbReference type="NCBIfam" id="TIGR00054">
    <property type="entry name" value="RIP metalloprotease RseP"/>
    <property type="match status" value="1"/>
</dbReference>
<dbReference type="EMBL" id="CP089044">
    <property type="protein sequence ID" value="UYF76846.1"/>
    <property type="molecule type" value="Genomic_DNA"/>
</dbReference>
<dbReference type="Proteomes" id="UP001164081">
    <property type="component" value="Chromosome"/>
</dbReference>
<keyword evidence="9 11" id="KW-0482">Metalloprotease</keyword>
<dbReference type="Gene3D" id="2.30.42.10">
    <property type="match status" value="2"/>
</dbReference>
<sequence length="451" mass="49705">MNILFIIVAAILLLGPLIAIHEFGHYWVARKLGVKVLVYSIGFGPTLLKWTSKKSGIQYQLSALPLGGYVKMLDEREGNVAEADLPYAFNRQSPWKRIAIVAAGPLINLLFAIVLFWILFLPSQEQLNTRIGKVLPNTPAAQVDLHVGDKVLTVDGEQTPTWEKLNFALVDRAGETGQILMTVDRDGTQKSVALPIHNFLKDQSQSALDILGFLPYRPQMPAVIHQLSEDGAAIRQGMKVGDQILSINGIKMNDWFDVVDVVQKSPEKLLNIDVLRNGQMVHLQVMPQGKRDNMGNTTGMLGVQSNPAKVNIPNDYKQTIQYNPAQALGMAVDKTTQISGMILNSIVKMFRGLIGLENLSGPITIAKVAGQSAEMGWQTFISFMALMSVSLGILNLLPIPMLDGGHLVYYFIEAIRGKPVSEQIQMMGLKIGMVLLGSMMLLALFNDFMRL</sequence>
<accession>A0A3G9G1E2</accession>